<sequence>VAARGAMVRRDEPDYDVDFEDTPELSRAQVSSEIAHALRLKGYCLLRLNVDEDHLIEATDEAIDLKRGGSFQPPPPQLLDGLLGPE</sequence>
<comment type="caution">
    <text evidence="2">The sequence shown here is derived from an EMBL/GenBank/DDBJ whole genome shotgun (WGS) entry which is preliminary data.</text>
</comment>
<feature type="non-terminal residue" evidence="2">
    <location>
        <position position="86"/>
    </location>
</feature>
<feature type="region of interest" description="Disordered" evidence="1">
    <location>
        <begin position="66"/>
        <end position="86"/>
    </location>
</feature>
<accession>A0A813DPJ3</accession>
<dbReference type="AlphaFoldDB" id="A0A813DPJ3"/>
<evidence type="ECO:0000256" key="1">
    <source>
        <dbReference type="SAM" id="MobiDB-lite"/>
    </source>
</evidence>
<evidence type="ECO:0000313" key="3">
    <source>
        <dbReference type="Proteomes" id="UP000654075"/>
    </source>
</evidence>
<dbReference type="EMBL" id="CAJNNV010003901">
    <property type="protein sequence ID" value="CAE8589828.1"/>
    <property type="molecule type" value="Genomic_DNA"/>
</dbReference>
<dbReference type="Proteomes" id="UP000654075">
    <property type="component" value="Unassembled WGS sequence"/>
</dbReference>
<organism evidence="2 3">
    <name type="scientific">Polarella glacialis</name>
    <name type="common">Dinoflagellate</name>
    <dbReference type="NCBI Taxonomy" id="89957"/>
    <lineage>
        <taxon>Eukaryota</taxon>
        <taxon>Sar</taxon>
        <taxon>Alveolata</taxon>
        <taxon>Dinophyceae</taxon>
        <taxon>Suessiales</taxon>
        <taxon>Suessiaceae</taxon>
        <taxon>Polarella</taxon>
    </lineage>
</organism>
<name>A0A813DPJ3_POLGL</name>
<evidence type="ECO:0000313" key="2">
    <source>
        <dbReference type="EMBL" id="CAE8589828.1"/>
    </source>
</evidence>
<protein>
    <submittedName>
        <fullName evidence="2">Uncharacterized protein</fullName>
    </submittedName>
</protein>
<reference evidence="2" key="1">
    <citation type="submission" date="2021-02" db="EMBL/GenBank/DDBJ databases">
        <authorList>
            <person name="Dougan E. K."/>
            <person name="Rhodes N."/>
            <person name="Thang M."/>
            <person name="Chan C."/>
        </authorList>
    </citation>
    <scope>NUCLEOTIDE SEQUENCE</scope>
</reference>
<keyword evidence="3" id="KW-1185">Reference proteome</keyword>
<proteinExistence type="predicted"/>
<feature type="non-terminal residue" evidence="2">
    <location>
        <position position="1"/>
    </location>
</feature>
<gene>
    <name evidence="2" type="ORF">PGLA1383_LOCUS8557</name>
</gene>